<dbReference type="EMBL" id="JAESVA010000002">
    <property type="protein sequence ID" value="MCB8879740.1"/>
    <property type="molecule type" value="Genomic_DNA"/>
</dbReference>
<dbReference type="GO" id="GO:0020037">
    <property type="term" value="F:heme binding"/>
    <property type="evidence" value="ECO:0007669"/>
    <property type="project" value="TreeGrafter"/>
</dbReference>
<dbReference type="SUPFAM" id="SSF81342">
    <property type="entry name" value="Transmembrane di-heme cytochromes"/>
    <property type="match status" value="1"/>
</dbReference>
<accession>A0A963Z0S5</accession>
<dbReference type="AlphaFoldDB" id="A0A963Z0S5"/>
<dbReference type="Gene3D" id="1.20.950.20">
    <property type="entry name" value="Transmembrane di-heme cytochromes, Chain C"/>
    <property type="match status" value="1"/>
</dbReference>
<name>A0A963Z0S5_9PROT</name>
<dbReference type="Proteomes" id="UP000721844">
    <property type="component" value="Unassembled WGS sequence"/>
</dbReference>
<evidence type="ECO:0000313" key="15">
    <source>
        <dbReference type="EMBL" id="MCB8879740.1"/>
    </source>
</evidence>
<evidence type="ECO:0000256" key="3">
    <source>
        <dbReference type="ARBA" id="ARBA00022448"/>
    </source>
</evidence>
<feature type="transmembrane region" description="Helical" evidence="13">
    <location>
        <begin position="52"/>
        <end position="72"/>
    </location>
</feature>
<keyword evidence="16" id="KW-1185">Reference proteome</keyword>
<proteinExistence type="inferred from homology"/>
<comment type="caution">
    <text evidence="15">The sequence shown here is derived from an EMBL/GenBank/DDBJ whole genome shotgun (WGS) entry which is preliminary data.</text>
</comment>
<evidence type="ECO:0000256" key="5">
    <source>
        <dbReference type="ARBA" id="ARBA00022617"/>
    </source>
</evidence>
<keyword evidence="3" id="KW-0813">Transport</keyword>
<dbReference type="InterPro" id="IPR011577">
    <property type="entry name" value="Cyt_b561_bac/Ni-Hgenase"/>
</dbReference>
<protein>
    <submittedName>
        <fullName evidence="15">Cytochrome b</fullName>
    </submittedName>
</protein>
<evidence type="ECO:0000313" key="16">
    <source>
        <dbReference type="Proteomes" id="UP000721844"/>
    </source>
</evidence>
<dbReference type="GO" id="GO:0046872">
    <property type="term" value="F:metal ion binding"/>
    <property type="evidence" value="ECO:0007669"/>
    <property type="project" value="UniProtKB-KW"/>
</dbReference>
<keyword evidence="7" id="KW-0479">Metal-binding</keyword>
<evidence type="ECO:0000256" key="1">
    <source>
        <dbReference type="ARBA" id="ARBA00001970"/>
    </source>
</evidence>
<comment type="cofactor">
    <cofactor evidence="1">
        <name>heme b</name>
        <dbReference type="ChEBI" id="CHEBI:60344"/>
    </cofactor>
</comment>
<gene>
    <name evidence="15" type="ORF">ACELLULO517_05805</name>
</gene>
<keyword evidence="11 13" id="KW-0472">Membrane</keyword>
<keyword evidence="5" id="KW-0349">Heme</keyword>
<evidence type="ECO:0000256" key="7">
    <source>
        <dbReference type="ARBA" id="ARBA00022723"/>
    </source>
</evidence>
<keyword evidence="8" id="KW-0249">Electron transport</keyword>
<dbReference type="GO" id="GO:0022904">
    <property type="term" value="P:respiratory electron transport chain"/>
    <property type="evidence" value="ECO:0007669"/>
    <property type="project" value="InterPro"/>
</dbReference>
<evidence type="ECO:0000256" key="12">
    <source>
        <dbReference type="ARBA" id="ARBA00037975"/>
    </source>
</evidence>
<comment type="subcellular location">
    <subcellularLocation>
        <location evidence="2">Cell membrane</location>
        <topology evidence="2">Multi-pass membrane protein</topology>
    </subcellularLocation>
</comment>
<evidence type="ECO:0000259" key="14">
    <source>
        <dbReference type="Pfam" id="PF01292"/>
    </source>
</evidence>
<feature type="transmembrane region" description="Helical" evidence="13">
    <location>
        <begin position="149"/>
        <end position="172"/>
    </location>
</feature>
<sequence length="182" mass="20458">MSMKLGAEAQTVRHYDGVTRALHWLMAAQIVAQFVLALIWDDVGEDLGHSLVRLHVSLGVCLIVTLVLRIVWRSVFSLSPTETLPRMQVKLSHGVHHLLYTMMVVELAAGLSKRWARGRTVDVFGLIHIPSPFTYAPDLRPIISFTHEWLAWAIIILAAGHGLMALFHHFVLRDGVLRRMTG</sequence>
<dbReference type="Pfam" id="PF01292">
    <property type="entry name" value="Ni_hydr_CYTB"/>
    <property type="match status" value="1"/>
</dbReference>
<comment type="similarity">
    <text evidence="12">Belongs to the cytochrome b561 family.</text>
</comment>
<evidence type="ECO:0000256" key="9">
    <source>
        <dbReference type="ARBA" id="ARBA00022989"/>
    </source>
</evidence>
<evidence type="ECO:0000256" key="6">
    <source>
        <dbReference type="ARBA" id="ARBA00022692"/>
    </source>
</evidence>
<dbReference type="InterPro" id="IPR052168">
    <property type="entry name" value="Cytochrome_b561_oxidase"/>
</dbReference>
<feature type="transmembrane region" description="Helical" evidence="13">
    <location>
        <begin position="21"/>
        <end position="40"/>
    </location>
</feature>
<dbReference type="GO" id="GO:0009055">
    <property type="term" value="F:electron transfer activity"/>
    <property type="evidence" value="ECO:0007669"/>
    <property type="project" value="InterPro"/>
</dbReference>
<evidence type="ECO:0000256" key="2">
    <source>
        <dbReference type="ARBA" id="ARBA00004651"/>
    </source>
</evidence>
<keyword evidence="10" id="KW-0408">Iron</keyword>
<evidence type="ECO:0000256" key="13">
    <source>
        <dbReference type="SAM" id="Phobius"/>
    </source>
</evidence>
<dbReference type="PANTHER" id="PTHR30529">
    <property type="entry name" value="CYTOCHROME B561"/>
    <property type="match status" value="1"/>
</dbReference>
<keyword evidence="6 13" id="KW-0812">Transmembrane</keyword>
<evidence type="ECO:0000256" key="4">
    <source>
        <dbReference type="ARBA" id="ARBA00022475"/>
    </source>
</evidence>
<dbReference type="InterPro" id="IPR016174">
    <property type="entry name" value="Di-haem_cyt_TM"/>
</dbReference>
<feature type="transmembrane region" description="Helical" evidence="13">
    <location>
        <begin position="93"/>
        <end position="111"/>
    </location>
</feature>
<keyword evidence="4" id="KW-1003">Cell membrane</keyword>
<reference evidence="15 16" key="1">
    <citation type="journal article" date="2021" name="Microorganisms">
        <title>Acidisoma silvae sp. nov. and Acidisomacellulosilytica sp. nov., Two Acidophilic Bacteria Isolated from Decaying Wood, Hydrolyzing Cellulose and Producing Poly-3-hydroxybutyrate.</title>
        <authorList>
            <person name="Mieszkin S."/>
            <person name="Pouder E."/>
            <person name="Uroz S."/>
            <person name="Simon-Colin C."/>
            <person name="Alain K."/>
        </authorList>
    </citation>
    <scope>NUCLEOTIDE SEQUENCE [LARGE SCALE GENOMIC DNA]</scope>
    <source>
        <strain evidence="15 16">HW T5.17</strain>
    </source>
</reference>
<evidence type="ECO:0000256" key="8">
    <source>
        <dbReference type="ARBA" id="ARBA00022982"/>
    </source>
</evidence>
<evidence type="ECO:0000256" key="10">
    <source>
        <dbReference type="ARBA" id="ARBA00023004"/>
    </source>
</evidence>
<dbReference type="PANTHER" id="PTHR30529:SF1">
    <property type="entry name" value="CYTOCHROME B561 HOMOLOG 2"/>
    <property type="match status" value="1"/>
</dbReference>
<evidence type="ECO:0000256" key="11">
    <source>
        <dbReference type="ARBA" id="ARBA00023136"/>
    </source>
</evidence>
<feature type="domain" description="Cytochrome b561 bacterial/Ni-hydrogenase" evidence="14">
    <location>
        <begin position="14"/>
        <end position="181"/>
    </location>
</feature>
<organism evidence="15 16">
    <name type="scientific">Acidisoma cellulosilyticum</name>
    <dbReference type="NCBI Taxonomy" id="2802395"/>
    <lineage>
        <taxon>Bacteria</taxon>
        <taxon>Pseudomonadati</taxon>
        <taxon>Pseudomonadota</taxon>
        <taxon>Alphaproteobacteria</taxon>
        <taxon>Acetobacterales</taxon>
        <taxon>Acidocellaceae</taxon>
        <taxon>Acidisoma</taxon>
    </lineage>
</organism>
<keyword evidence="9 13" id="KW-1133">Transmembrane helix</keyword>
<dbReference type="GO" id="GO:0005886">
    <property type="term" value="C:plasma membrane"/>
    <property type="evidence" value="ECO:0007669"/>
    <property type="project" value="UniProtKB-SubCell"/>
</dbReference>